<dbReference type="EMBL" id="DSRU01000173">
    <property type="protein sequence ID" value="HFM98484.1"/>
    <property type="molecule type" value="Genomic_DNA"/>
</dbReference>
<comment type="caution">
    <text evidence="2">The sequence shown here is derived from an EMBL/GenBank/DDBJ whole genome shotgun (WGS) entry which is preliminary data.</text>
</comment>
<reference evidence="2" key="1">
    <citation type="journal article" date="2020" name="mSystems">
        <title>Genome- and Community-Level Interaction Insights into Carbon Utilization and Element Cycling Functions of Hydrothermarchaeota in Hydrothermal Sediment.</title>
        <authorList>
            <person name="Zhou Z."/>
            <person name="Liu Y."/>
            <person name="Xu W."/>
            <person name="Pan J."/>
            <person name="Luo Z.H."/>
            <person name="Li M."/>
        </authorList>
    </citation>
    <scope>NUCLEOTIDE SEQUENCE [LARGE SCALE GENOMIC DNA]</scope>
    <source>
        <strain evidence="2">SpSt-418</strain>
    </source>
</reference>
<evidence type="ECO:0000313" key="2">
    <source>
        <dbReference type="EMBL" id="HFM98484.1"/>
    </source>
</evidence>
<dbReference type="AlphaFoldDB" id="A0A7C3KDT6"/>
<proteinExistence type="predicted"/>
<evidence type="ECO:0000259" key="1">
    <source>
        <dbReference type="Pfam" id="PF16747"/>
    </source>
</evidence>
<dbReference type="Pfam" id="PF16747">
    <property type="entry name" value="Adhesin_E"/>
    <property type="match status" value="1"/>
</dbReference>
<sequence length="155" mass="17469">MAIGPQPLPETIVLTLFRKLALTIGTAAFVVNLSIPKASADDWVRIYTNRTQNYVIYLHKTTIVRKGPIRYFWVHLSRADGLPVATSGGRRIAGMNLYYSADCQKRVVRLRTMEIYDDKGQLVDQQNLGDKGFVDQMTTDTPETKGITNYVCGKR</sequence>
<organism evidence="2">
    <name type="scientific">Oscillatoriales cyanobacterium SpSt-418</name>
    <dbReference type="NCBI Taxonomy" id="2282169"/>
    <lineage>
        <taxon>Bacteria</taxon>
        <taxon>Bacillati</taxon>
        <taxon>Cyanobacteriota</taxon>
        <taxon>Cyanophyceae</taxon>
        <taxon>Oscillatoriophycideae</taxon>
        <taxon>Oscillatoriales</taxon>
    </lineage>
</organism>
<accession>A0A7C3KDT6</accession>
<gene>
    <name evidence="2" type="ORF">ENR64_12145</name>
</gene>
<feature type="domain" description="Surface-adhesin protein E-like" evidence="1">
    <location>
        <begin position="43"/>
        <end position="152"/>
    </location>
</feature>
<dbReference type="InterPro" id="IPR031939">
    <property type="entry name" value="Adhesin_E-like"/>
</dbReference>
<protein>
    <recommendedName>
        <fullName evidence="1">Surface-adhesin protein E-like domain-containing protein</fullName>
    </recommendedName>
</protein>
<name>A0A7C3KDT6_9CYAN</name>